<dbReference type="Pfam" id="PF06938">
    <property type="entry name" value="DUF1285_N"/>
    <property type="match status" value="1"/>
</dbReference>
<dbReference type="EMBL" id="JAHGAW010000012">
    <property type="protein sequence ID" value="MBT2188777.1"/>
    <property type="molecule type" value="Genomic_DNA"/>
</dbReference>
<dbReference type="PIRSF" id="PIRSF029557">
    <property type="entry name" value="UCP029557"/>
    <property type="match status" value="1"/>
</dbReference>
<reference evidence="3" key="1">
    <citation type="submission" date="2021-05" db="EMBL/GenBank/DDBJ databases">
        <title>Genome of Sphingobium sp. strain.</title>
        <authorList>
            <person name="Fan R."/>
        </authorList>
    </citation>
    <scope>NUCLEOTIDE SEQUENCE</scope>
    <source>
        <strain evidence="3">H33</strain>
    </source>
</reference>
<evidence type="ECO:0000313" key="4">
    <source>
        <dbReference type="Proteomes" id="UP001138757"/>
    </source>
</evidence>
<organism evidence="3 4">
    <name type="scientific">Sphingobium nicotianae</name>
    <dbReference type="NCBI Taxonomy" id="2782607"/>
    <lineage>
        <taxon>Bacteria</taxon>
        <taxon>Pseudomonadati</taxon>
        <taxon>Pseudomonadota</taxon>
        <taxon>Alphaproteobacteria</taxon>
        <taxon>Sphingomonadales</taxon>
        <taxon>Sphingomonadaceae</taxon>
        <taxon>Sphingobium</taxon>
    </lineage>
</organism>
<dbReference type="InterPro" id="IPR048342">
    <property type="entry name" value="DUF1285_C"/>
</dbReference>
<evidence type="ECO:0000259" key="1">
    <source>
        <dbReference type="Pfam" id="PF06938"/>
    </source>
</evidence>
<dbReference type="InterPro" id="IPR010707">
    <property type="entry name" value="DUF1285"/>
</dbReference>
<evidence type="ECO:0000259" key="2">
    <source>
        <dbReference type="Pfam" id="PF21028"/>
    </source>
</evidence>
<dbReference type="RefSeq" id="WP_214625024.1">
    <property type="nucleotide sequence ID" value="NZ_JAHGAW010000012.1"/>
</dbReference>
<proteinExistence type="predicted"/>
<feature type="domain" description="DUF1285" evidence="2">
    <location>
        <begin position="95"/>
        <end position="185"/>
    </location>
</feature>
<feature type="domain" description="DUF1285" evidence="1">
    <location>
        <begin position="28"/>
        <end position="94"/>
    </location>
</feature>
<dbReference type="InterPro" id="IPR023361">
    <property type="entry name" value="DUF1285_beta_roll_sf"/>
</dbReference>
<accession>A0A9X1DEL7</accession>
<dbReference type="Pfam" id="PF21028">
    <property type="entry name" value="DUF1285_C"/>
    <property type="match status" value="1"/>
</dbReference>
<sequence>MIDPPPDPTPGPIIAGLPADRGGAARYPVEQWHPDRCGHSGMRIDAEGRWYHEGRPILRPALVSLFARLLRREADGRHVLVTPVEMLDIDVDDAPLIAIEMGSEGMGEARALRFRIGATGLWEMADAAHAIVVEAGAHGPRPYLMLDAGLRARIARPVYYALAELAIEEGHDPPGLWSGGAFHALEPQETVAP</sequence>
<protein>
    <submittedName>
        <fullName evidence="3">DUF1285 domain-containing protein</fullName>
    </submittedName>
</protein>
<comment type="caution">
    <text evidence="3">The sequence shown here is derived from an EMBL/GenBank/DDBJ whole genome shotgun (WGS) entry which is preliminary data.</text>
</comment>
<evidence type="ECO:0000313" key="3">
    <source>
        <dbReference type="EMBL" id="MBT2188777.1"/>
    </source>
</evidence>
<name>A0A9X1DEL7_9SPHN</name>
<dbReference type="Gene3D" id="3.10.540.10">
    <property type="entry name" value="duf1285 like domain"/>
    <property type="match status" value="1"/>
</dbReference>
<gene>
    <name evidence="3" type="ORF">KK488_17630</name>
</gene>
<dbReference type="Gene3D" id="2.30.270.10">
    <property type="entry name" value="duf1285 protein"/>
    <property type="match status" value="1"/>
</dbReference>
<dbReference type="AlphaFoldDB" id="A0A9X1DEL7"/>
<dbReference type="InterPro" id="IPR048341">
    <property type="entry name" value="DUF1285_N"/>
</dbReference>
<keyword evidence="4" id="KW-1185">Reference proteome</keyword>
<dbReference type="Proteomes" id="UP001138757">
    <property type="component" value="Unassembled WGS sequence"/>
</dbReference>